<dbReference type="InterPro" id="IPR011864">
    <property type="entry name" value="Phosphate_PstC"/>
</dbReference>
<evidence type="ECO:0000256" key="1">
    <source>
        <dbReference type="ARBA" id="ARBA00004141"/>
    </source>
</evidence>
<reference evidence="9" key="1">
    <citation type="submission" date="2020-02" db="EMBL/GenBank/DDBJ databases">
        <authorList>
            <person name="Meier V. D."/>
        </authorList>
    </citation>
    <scope>NUCLEOTIDE SEQUENCE</scope>
    <source>
        <strain evidence="9">AVDCRST_MAG13</strain>
    </source>
</reference>
<evidence type="ECO:0000313" key="9">
    <source>
        <dbReference type="EMBL" id="CAA9465535.1"/>
    </source>
</evidence>
<evidence type="ECO:0000256" key="3">
    <source>
        <dbReference type="ARBA" id="ARBA00022989"/>
    </source>
</evidence>
<feature type="domain" description="ABC transmembrane type-1" evidence="8">
    <location>
        <begin position="94"/>
        <end position="306"/>
    </location>
</feature>
<gene>
    <name evidence="9" type="ORF">AVDCRST_MAG13-8</name>
</gene>
<dbReference type="PANTHER" id="PTHR42727">
    <property type="entry name" value="PHOSPHATE TRANSPORT SYSTEM PERMEASE PROTEIN"/>
    <property type="match status" value="1"/>
</dbReference>
<dbReference type="Pfam" id="PF00528">
    <property type="entry name" value="BPD_transp_1"/>
    <property type="match status" value="1"/>
</dbReference>
<comment type="function">
    <text evidence="6">Part of the binding-protein-dependent transport system for phosphate; probably responsible for the translocation of the substrate across the membrane.</text>
</comment>
<dbReference type="EMBL" id="CADCVO010000001">
    <property type="protein sequence ID" value="CAA9465535.1"/>
    <property type="molecule type" value="Genomic_DNA"/>
</dbReference>
<dbReference type="GO" id="GO:0005315">
    <property type="term" value="F:phosphate transmembrane transporter activity"/>
    <property type="evidence" value="ECO:0007669"/>
    <property type="project" value="InterPro"/>
</dbReference>
<dbReference type="GO" id="GO:0005886">
    <property type="term" value="C:plasma membrane"/>
    <property type="evidence" value="ECO:0007669"/>
    <property type="project" value="UniProtKB-SubCell"/>
</dbReference>
<dbReference type="AlphaFoldDB" id="A0A6J4R6D2"/>
<name>A0A6J4R6D2_9ACTN</name>
<keyword evidence="4 5" id="KW-0472">Membrane</keyword>
<comment type="similarity">
    <text evidence="6">Belongs to the binding-protein-dependent transport system permease family. CysTW subfamily.</text>
</comment>
<feature type="transmembrane region" description="Helical" evidence="5">
    <location>
        <begin position="134"/>
        <end position="155"/>
    </location>
</feature>
<dbReference type="SUPFAM" id="SSF161098">
    <property type="entry name" value="MetI-like"/>
    <property type="match status" value="1"/>
</dbReference>
<sequence length="318" mass="33666">MEGSQFAVSRPGAGSPSRLTRTRTRRSVGEGVIKTILAAAAFLSVLTTTGIVFELLREAIRFFESVPLRDFLFGTKWTPLAGGESQSFGVVPLIWSTLYLTFIGLLVAIPVGLGVGIYLAEYAAPRIRRIFKPVVELLAGIPTIVFGFFALVYFTPLLQDVGIDVQIFNGLSAGIILGILVVPTIASVSEDALSSVPQALREGAFGLGAAKWQVVLRVVFPAALSGIVAALVLGASRAIGETVLILVAGGNNPNLTVDLGVAHQNMAAFIANTARADISAGSVAFGTIFAVGTTLFVITLVLNLIAIRFVRKYRQVYE</sequence>
<protein>
    <recommendedName>
        <fullName evidence="6">Phosphate transport system permease protein</fullName>
    </recommendedName>
</protein>
<keyword evidence="6" id="KW-1003">Cell membrane</keyword>
<dbReference type="Gene3D" id="1.10.3720.10">
    <property type="entry name" value="MetI-like"/>
    <property type="match status" value="1"/>
</dbReference>
<feature type="transmembrane region" description="Helical" evidence="5">
    <location>
        <begin position="167"/>
        <end position="193"/>
    </location>
</feature>
<keyword evidence="6" id="KW-0592">Phosphate transport</keyword>
<comment type="subcellular location">
    <subcellularLocation>
        <location evidence="5">Cell membrane</location>
        <topology evidence="5">Multi-pass membrane protein</topology>
    </subcellularLocation>
    <subcellularLocation>
        <location evidence="1">Membrane</location>
        <topology evidence="1">Multi-pass membrane protein</topology>
    </subcellularLocation>
</comment>
<feature type="transmembrane region" description="Helical" evidence="5">
    <location>
        <begin position="214"/>
        <end position="235"/>
    </location>
</feature>
<dbReference type="GO" id="GO:0006817">
    <property type="term" value="P:phosphate ion transport"/>
    <property type="evidence" value="ECO:0007669"/>
    <property type="project" value="UniProtKB-KW"/>
</dbReference>
<keyword evidence="5" id="KW-0813">Transport</keyword>
<dbReference type="NCBIfam" id="TIGR02138">
    <property type="entry name" value="phosphate_pstC"/>
    <property type="match status" value="1"/>
</dbReference>
<feature type="region of interest" description="Disordered" evidence="7">
    <location>
        <begin position="1"/>
        <end position="23"/>
    </location>
</feature>
<feature type="transmembrane region" description="Helical" evidence="5">
    <location>
        <begin position="283"/>
        <end position="305"/>
    </location>
</feature>
<accession>A0A6J4R6D2</accession>
<evidence type="ECO:0000256" key="4">
    <source>
        <dbReference type="ARBA" id="ARBA00023136"/>
    </source>
</evidence>
<keyword evidence="2 5" id="KW-0812">Transmembrane</keyword>
<organism evidence="9">
    <name type="scientific">uncultured Solirubrobacteraceae bacterium</name>
    <dbReference type="NCBI Taxonomy" id="1162706"/>
    <lineage>
        <taxon>Bacteria</taxon>
        <taxon>Bacillati</taxon>
        <taxon>Actinomycetota</taxon>
        <taxon>Thermoleophilia</taxon>
        <taxon>Solirubrobacterales</taxon>
        <taxon>Solirubrobacteraceae</taxon>
        <taxon>environmental samples</taxon>
    </lineage>
</organism>
<dbReference type="PROSITE" id="PS50928">
    <property type="entry name" value="ABC_TM1"/>
    <property type="match status" value="1"/>
</dbReference>
<evidence type="ECO:0000256" key="5">
    <source>
        <dbReference type="RuleBase" id="RU363032"/>
    </source>
</evidence>
<dbReference type="InterPro" id="IPR000515">
    <property type="entry name" value="MetI-like"/>
</dbReference>
<evidence type="ECO:0000256" key="2">
    <source>
        <dbReference type="ARBA" id="ARBA00022692"/>
    </source>
</evidence>
<keyword evidence="3 5" id="KW-1133">Transmembrane helix</keyword>
<feature type="transmembrane region" description="Helical" evidence="5">
    <location>
        <begin position="31"/>
        <end position="53"/>
    </location>
</feature>
<dbReference type="CDD" id="cd06261">
    <property type="entry name" value="TM_PBP2"/>
    <property type="match status" value="1"/>
</dbReference>
<proteinExistence type="inferred from homology"/>
<evidence type="ECO:0000259" key="8">
    <source>
        <dbReference type="PROSITE" id="PS50928"/>
    </source>
</evidence>
<dbReference type="PANTHER" id="PTHR42727:SF1">
    <property type="entry name" value="PHOSPHATE TRANSPORT SYSTEM PERMEASE"/>
    <property type="match status" value="1"/>
</dbReference>
<evidence type="ECO:0000256" key="6">
    <source>
        <dbReference type="RuleBase" id="RU363054"/>
    </source>
</evidence>
<dbReference type="InterPro" id="IPR035906">
    <property type="entry name" value="MetI-like_sf"/>
</dbReference>
<evidence type="ECO:0000256" key="7">
    <source>
        <dbReference type="SAM" id="MobiDB-lite"/>
    </source>
</evidence>
<feature type="transmembrane region" description="Helical" evidence="5">
    <location>
        <begin position="98"/>
        <end position="122"/>
    </location>
</feature>